<dbReference type="AlphaFoldDB" id="A0A6J7ULG1"/>
<dbReference type="EMBL" id="CAFBPN010000001">
    <property type="protein sequence ID" value="CAB5005777.1"/>
    <property type="molecule type" value="Genomic_DNA"/>
</dbReference>
<name>A0A6J7ULG1_9ZZZZ</name>
<dbReference type="NCBIfam" id="TIGR03263">
    <property type="entry name" value="guanyl_kin"/>
    <property type="match status" value="1"/>
</dbReference>
<dbReference type="GO" id="GO:0004385">
    <property type="term" value="F:GMP kinase activity"/>
    <property type="evidence" value="ECO:0007669"/>
    <property type="project" value="UniProtKB-EC"/>
</dbReference>
<evidence type="ECO:0000313" key="9">
    <source>
        <dbReference type="EMBL" id="CAB5005777.1"/>
    </source>
</evidence>
<sequence>MPFHHQRAVGNTLRGCATLSTSRDPIILVLSGPGGVGKGTIVQALVKRDPQLWLSRSWTTRDRRENEDPNAYVFVSREDFQDRIAANGFLEWTSFLGNYYGTPSPEPVAGNDIVLEIEVDGAQQVKTSHPDAVLVFVLPPSRLEQQRRLRGRGDPEQKVEERLRKAEEEEPVGIAIADHVVVNDDLELTLQELLRVLHHERNRRTTR</sequence>
<dbReference type="PANTHER" id="PTHR23117">
    <property type="entry name" value="GUANYLATE KINASE-RELATED"/>
    <property type="match status" value="1"/>
</dbReference>
<comment type="similarity">
    <text evidence="1">Belongs to the guanylate kinase family.</text>
</comment>
<dbReference type="Gene3D" id="3.40.50.300">
    <property type="entry name" value="P-loop containing nucleotide triphosphate hydrolases"/>
    <property type="match status" value="1"/>
</dbReference>
<evidence type="ECO:0000256" key="1">
    <source>
        <dbReference type="ARBA" id="ARBA00005790"/>
    </source>
</evidence>
<feature type="domain" description="Guanylate kinase-like" evidence="8">
    <location>
        <begin position="25"/>
        <end position="198"/>
    </location>
</feature>
<evidence type="ECO:0000259" key="8">
    <source>
        <dbReference type="PROSITE" id="PS50052"/>
    </source>
</evidence>
<proteinExistence type="inferred from homology"/>
<evidence type="ECO:0000256" key="3">
    <source>
        <dbReference type="ARBA" id="ARBA00022679"/>
    </source>
</evidence>
<evidence type="ECO:0000256" key="4">
    <source>
        <dbReference type="ARBA" id="ARBA00022741"/>
    </source>
</evidence>
<dbReference type="CDD" id="cd00071">
    <property type="entry name" value="GMPK"/>
    <property type="match status" value="1"/>
</dbReference>
<dbReference type="GO" id="GO:0005829">
    <property type="term" value="C:cytosol"/>
    <property type="evidence" value="ECO:0007669"/>
    <property type="project" value="TreeGrafter"/>
</dbReference>
<dbReference type="InterPro" id="IPR017665">
    <property type="entry name" value="Guanylate_kinase"/>
</dbReference>
<keyword evidence="4" id="KW-0547">Nucleotide-binding</keyword>
<evidence type="ECO:0000256" key="2">
    <source>
        <dbReference type="ARBA" id="ARBA00012961"/>
    </source>
</evidence>
<gene>
    <name evidence="9" type="ORF">UFOPK4098_00003</name>
    <name evidence="10" type="ORF">UFOPK4347_01268</name>
</gene>
<keyword evidence="6" id="KW-0067">ATP-binding</keyword>
<accession>A0A6J7ULG1</accession>
<evidence type="ECO:0000256" key="5">
    <source>
        <dbReference type="ARBA" id="ARBA00022777"/>
    </source>
</evidence>
<keyword evidence="3" id="KW-0808">Transferase</keyword>
<dbReference type="PANTHER" id="PTHR23117:SF13">
    <property type="entry name" value="GUANYLATE KINASE"/>
    <property type="match status" value="1"/>
</dbReference>
<dbReference type="SUPFAM" id="SSF52540">
    <property type="entry name" value="P-loop containing nucleoside triphosphate hydrolases"/>
    <property type="match status" value="1"/>
</dbReference>
<dbReference type="InterPro" id="IPR027417">
    <property type="entry name" value="P-loop_NTPase"/>
</dbReference>
<dbReference type="InterPro" id="IPR008144">
    <property type="entry name" value="Guanylate_kin-like_dom"/>
</dbReference>
<dbReference type="EMBL" id="CAFBQU010000037">
    <property type="protein sequence ID" value="CAB5066735.1"/>
    <property type="molecule type" value="Genomic_DNA"/>
</dbReference>
<dbReference type="InterPro" id="IPR008145">
    <property type="entry name" value="GK/Ca_channel_bsu"/>
</dbReference>
<evidence type="ECO:0000256" key="6">
    <source>
        <dbReference type="ARBA" id="ARBA00022840"/>
    </source>
</evidence>
<keyword evidence="5" id="KW-0418">Kinase</keyword>
<organism evidence="10">
    <name type="scientific">freshwater metagenome</name>
    <dbReference type="NCBI Taxonomy" id="449393"/>
    <lineage>
        <taxon>unclassified sequences</taxon>
        <taxon>metagenomes</taxon>
        <taxon>ecological metagenomes</taxon>
    </lineage>
</organism>
<reference evidence="10" key="1">
    <citation type="submission" date="2020-05" db="EMBL/GenBank/DDBJ databases">
        <authorList>
            <person name="Chiriac C."/>
            <person name="Salcher M."/>
            <person name="Ghai R."/>
            <person name="Kavagutti S V."/>
        </authorList>
    </citation>
    <scope>NUCLEOTIDE SEQUENCE</scope>
</reference>
<evidence type="ECO:0000256" key="7">
    <source>
        <dbReference type="SAM" id="MobiDB-lite"/>
    </source>
</evidence>
<evidence type="ECO:0000313" key="10">
    <source>
        <dbReference type="EMBL" id="CAB5066735.1"/>
    </source>
</evidence>
<dbReference type="GO" id="GO:0005524">
    <property type="term" value="F:ATP binding"/>
    <property type="evidence" value="ECO:0007669"/>
    <property type="project" value="UniProtKB-KW"/>
</dbReference>
<dbReference type="EC" id="2.7.4.8" evidence="2"/>
<dbReference type="Pfam" id="PF00625">
    <property type="entry name" value="Guanylate_kin"/>
    <property type="match status" value="1"/>
</dbReference>
<protein>
    <recommendedName>
        <fullName evidence="2">guanylate kinase</fullName>
        <ecNumber evidence="2">2.7.4.8</ecNumber>
    </recommendedName>
</protein>
<dbReference type="Gene3D" id="3.30.63.10">
    <property type="entry name" value="Guanylate Kinase phosphate binding domain"/>
    <property type="match status" value="1"/>
</dbReference>
<dbReference type="PROSITE" id="PS50052">
    <property type="entry name" value="GUANYLATE_KINASE_2"/>
    <property type="match status" value="1"/>
</dbReference>
<dbReference type="SMART" id="SM00072">
    <property type="entry name" value="GuKc"/>
    <property type="match status" value="1"/>
</dbReference>
<feature type="region of interest" description="Disordered" evidence="7">
    <location>
        <begin position="146"/>
        <end position="165"/>
    </location>
</feature>